<protein>
    <recommendedName>
        <fullName evidence="3">Sulfotransferase domain-containing protein</fullName>
    </recommendedName>
</protein>
<keyword evidence="2" id="KW-1185">Reference proteome</keyword>
<dbReference type="STRING" id="2903.R1B4X3"/>
<dbReference type="Proteomes" id="UP000013827">
    <property type="component" value="Unassembled WGS sequence"/>
</dbReference>
<dbReference type="HOGENOM" id="CLU_2517317_0_0_1"/>
<dbReference type="PANTHER" id="PTHR45964">
    <property type="entry name" value="WSCD FAMILY MEMBER CG9164"/>
    <property type="match status" value="1"/>
</dbReference>
<proteinExistence type="predicted"/>
<name>A0A0D3I033_EMIH1</name>
<reference evidence="2" key="1">
    <citation type="journal article" date="2013" name="Nature">
        <title>Pan genome of the phytoplankton Emiliania underpins its global distribution.</title>
        <authorList>
            <person name="Read B.A."/>
            <person name="Kegel J."/>
            <person name="Klute M.J."/>
            <person name="Kuo A."/>
            <person name="Lefebvre S.C."/>
            <person name="Maumus F."/>
            <person name="Mayer C."/>
            <person name="Miller J."/>
            <person name="Monier A."/>
            <person name="Salamov A."/>
            <person name="Young J."/>
            <person name="Aguilar M."/>
            <person name="Claverie J.M."/>
            <person name="Frickenhaus S."/>
            <person name="Gonzalez K."/>
            <person name="Herman E.K."/>
            <person name="Lin Y.C."/>
            <person name="Napier J."/>
            <person name="Ogata H."/>
            <person name="Sarno A.F."/>
            <person name="Shmutz J."/>
            <person name="Schroeder D."/>
            <person name="de Vargas C."/>
            <person name="Verret F."/>
            <person name="von Dassow P."/>
            <person name="Valentin K."/>
            <person name="Van de Peer Y."/>
            <person name="Wheeler G."/>
            <person name="Dacks J.B."/>
            <person name="Delwiche C.F."/>
            <person name="Dyhrman S.T."/>
            <person name="Glockner G."/>
            <person name="John U."/>
            <person name="Richards T."/>
            <person name="Worden A.Z."/>
            <person name="Zhang X."/>
            <person name="Grigoriev I.V."/>
            <person name="Allen A.E."/>
            <person name="Bidle K."/>
            <person name="Borodovsky M."/>
            <person name="Bowler C."/>
            <person name="Brownlee C."/>
            <person name="Cock J.M."/>
            <person name="Elias M."/>
            <person name="Gladyshev V.N."/>
            <person name="Groth M."/>
            <person name="Guda C."/>
            <person name="Hadaegh A."/>
            <person name="Iglesias-Rodriguez M.D."/>
            <person name="Jenkins J."/>
            <person name="Jones B.M."/>
            <person name="Lawson T."/>
            <person name="Leese F."/>
            <person name="Lindquist E."/>
            <person name="Lobanov A."/>
            <person name="Lomsadze A."/>
            <person name="Malik S.B."/>
            <person name="Marsh M.E."/>
            <person name="Mackinder L."/>
            <person name="Mock T."/>
            <person name="Mueller-Roeber B."/>
            <person name="Pagarete A."/>
            <person name="Parker M."/>
            <person name="Probert I."/>
            <person name="Quesneville H."/>
            <person name="Raines C."/>
            <person name="Rensing S.A."/>
            <person name="Riano-Pachon D.M."/>
            <person name="Richier S."/>
            <person name="Rokitta S."/>
            <person name="Shiraiwa Y."/>
            <person name="Soanes D.M."/>
            <person name="van der Giezen M."/>
            <person name="Wahlund T.M."/>
            <person name="Williams B."/>
            <person name="Wilson W."/>
            <person name="Wolfe G."/>
            <person name="Wurch L.L."/>
        </authorList>
    </citation>
    <scope>NUCLEOTIDE SEQUENCE</scope>
</reference>
<organism evidence="1 2">
    <name type="scientific">Emiliania huxleyi (strain CCMP1516)</name>
    <dbReference type="NCBI Taxonomy" id="280463"/>
    <lineage>
        <taxon>Eukaryota</taxon>
        <taxon>Haptista</taxon>
        <taxon>Haptophyta</taxon>
        <taxon>Prymnesiophyceae</taxon>
        <taxon>Isochrysidales</taxon>
        <taxon>Noelaerhabdaceae</taxon>
        <taxon>Emiliania</taxon>
    </lineage>
</organism>
<dbReference type="EnsemblProtists" id="EOD04618">
    <property type="protein sequence ID" value="EOD04618"/>
    <property type="gene ID" value="EMIHUDRAFT_259515"/>
</dbReference>
<dbReference type="KEGG" id="ehx:EMIHUDRAFT_259515"/>
<reference evidence="1" key="2">
    <citation type="submission" date="2024-10" db="UniProtKB">
        <authorList>
            <consortium name="EnsemblProtists"/>
        </authorList>
    </citation>
    <scope>IDENTIFICATION</scope>
</reference>
<dbReference type="InterPro" id="IPR051589">
    <property type="entry name" value="Sialate-O-sulfotransferase"/>
</dbReference>
<dbReference type="eggNOG" id="KOG4157">
    <property type="taxonomic scope" value="Eukaryota"/>
</dbReference>
<evidence type="ECO:0008006" key="3">
    <source>
        <dbReference type="Google" id="ProtNLM"/>
    </source>
</evidence>
<dbReference type="PANTHER" id="PTHR45964:SF5">
    <property type="entry name" value="WSCD FAMILY MEMBER CG9164"/>
    <property type="match status" value="1"/>
</dbReference>
<accession>A0A0D3I033</accession>
<dbReference type="GeneID" id="17250768"/>
<dbReference type="AlphaFoldDB" id="A0A0D3I033"/>
<dbReference type="PaxDb" id="2903-EOD04618"/>
<evidence type="ECO:0000313" key="1">
    <source>
        <dbReference type="EnsemblProtists" id="EOD04618"/>
    </source>
</evidence>
<sequence>MTCPRVHRQFRQPGSGALPPLLWTFPGSGNTWLRLLLDFATGTYTGSVYSDVSLLPLLPGEGTCDSRALAVKAHPTNASRASGST</sequence>
<evidence type="ECO:0000313" key="2">
    <source>
        <dbReference type="Proteomes" id="UP000013827"/>
    </source>
</evidence>
<dbReference type="RefSeq" id="XP_005757047.1">
    <property type="nucleotide sequence ID" value="XM_005756990.1"/>
</dbReference>